<dbReference type="EMBL" id="JBHLHV010000001">
    <property type="protein sequence ID" value="MFB8891498.1"/>
    <property type="molecule type" value="Genomic_DNA"/>
</dbReference>
<comment type="caution">
    <text evidence="1">The sequence shown here is derived from an EMBL/GenBank/DDBJ whole genome shotgun (WGS) entry which is preliminary data.</text>
</comment>
<reference evidence="1 2" key="1">
    <citation type="submission" date="2024-08" db="EMBL/GenBank/DDBJ databases">
        <title>Heavy metals resistant antinobacteria isolated from wastewater.</title>
        <authorList>
            <person name="Roman Ponce B."/>
            <person name="Blanco Mercado M.A."/>
            <person name="Avila Aldana I.N."/>
            <person name="Morales Arrieta S."/>
        </authorList>
    </citation>
    <scope>NUCLEOTIDE SEQUENCE [LARGE SCALE GENOMIC DNA]</scope>
    <source>
        <strain evidence="2">sma-1</strain>
    </source>
</reference>
<proteinExistence type="predicted"/>
<evidence type="ECO:0000313" key="1">
    <source>
        <dbReference type="EMBL" id="MFB8891498.1"/>
    </source>
</evidence>
<organism evidence="1 2">
    <name type="scientific">Microbacterium plantarum</name>
    <dbReference type="NCBI Taxonomy" id="1816425"/>
    <lineage>
        <taxon>Bacteria</taxon>
        <taxon>Bacillati</taxon>
        <taxon>Actinomycetota</taxon>
        <taxon>Actinomycetes</taxon>
        <taxon>Micrococcales</taxon>
        <taxon>Microbacteriaceae</taxon>
        <taxon>Microbacterium</taxon>
    </lineage>
</organism>
<dbReference type="Proteomes" id="UP001589643">
    <property type="component" value="Unassembled WGS sequence"/>
</dbReference>
<gene>
    <name evidence="1" type="ORF">AB7P39_01435</name>
</gene>
<keyword evidence="2" id="KW-1185">Reference proteome</keyword>
<sequence length="98" mass="10305">MSERRFPTAPNTAAAIRTAAGQNNIEAADRLITELFGRVINASGEIPAEALARPGSTGDARYDTLLAVGLAYALKIHGLPPAAWMDAVPALSVDCVWD</sequence>
<protein>
    <submittedName>
        <fullName evidence="1">Uncharacterized protein</fullName>
    </submittedName>
</protein>
<name>A0ABV5ENF9_9MICO</name>
<evidence type="ECO:0000313" key="2">
    <source>
        <dbReference type="Proteomes" id="UP001589643"/>
    </source>
</evidence>
<accession>A0ABV5ENF9</accession>
<dbReference type="RefSeq" id="WP_378715862.1">
    <property type="nucleotide sequence ID" value="NZ_JBHLHV010000001.1"/>
</dbReference>